<gene>
    <name evidence="2" type="ORF">MUS1_05745</name>
</gene>
<dbReference type="PANTHER" id="PTHR43539:SF78">
    <property type="entry name" value="FLAVIN-CONTAINING MONOOXYGENASE"/>
    <property type="match status" value="1"/>
</dbReference>
<dbReference type="PATRIC" id="fig|1122207.3.peg.2768"/>
<evidence type="ECO:0000313" key="3">
    <source>
        <dbReference type="Proteomes" id="UP000054058"/>
    </source>
</evidence>
<proteinExistence type="predicted"/>
<organism evidence="2 3">
    <name type="scientific">Marinomonas ushuaiensis DSM 15871</name>
    <dbReference type="NCBI Taxonomy" id="1122207"/>
    <lineage>
        <taxon>Bacteria</taxon>
        <taxon>Pseudomonadati</taxon>
        <taxon>Pseudomonadota</taxon>
        <taxon>Gammaproteobacteria</taxon>
        <taxon>Oceanospirillales</taxon>
        <taxon>Oceanospirillaceae</taxon>
        <taxon>Marinomonas</taxon>
    </lineage>
</organism>
<dbReference type="InterPro" id="IPR036188">
    <property type="entry name" value="FAD/NAD-bd_sf"/>
</dbReference>
<evidence type="ECO:0000256" key="1">
    <source>
        <dbReference type="ARBA" id="ARBA00023002"/>
    </source>
</evidence>
<dbReference type="InterPro" id="IPR024000">
    <property type="entry name" value="CHP04046_FMN-dependent"/>
</dbReference>
<accession>X7E3T1</accession>
<dbReference type="InterPro" id="IPR050982">
    <property type="entry name" value="Auxin_biosynth/cation_transpt"/>
</dbReference>
<evidence type="ECO:0000313" key="2">
    <source>
        <dbReference type="EMBL" id="ETX09821.1"/>
    </source>
</evidence>
<dbReference type="EMBL" id="JAMB01000014">
    <property type="protein sequence ID" value="ETX09821.1"/>
    <property type="molecule type" value="Genomic_DNA"/>
</dbReference>
<dbReference type="GO" id="GO:0050660">
    <property type="term" value="F:flavin adenine dinucleotide binding"/>
    <property type="evidence" value="ECO:0007669"/>
    <property type="project" value="TreeGrafter"/>
</dbReference>
<keyword evidence="1" id="KW-0560">Oxidoreductase</keyword>
<dbReference type="PANTHER" id="PTHR43539">
    <property type="entry name" value="FLAVIN-BINDING MONOOXYGENASE-LIKE PROTEIN (AFU_ORTHOLOGUE AFUA_4G09220)"/>
    <property type="match status" value="1"/>
</dbReference>
<dbReference type="eggNOG" id="COG2072">
    <property type="taxonomic scope" value="Bacteria"/>
</dbReference>
<dbReference type="Gene3D" id="3.50.50.60">
    <property type="entry name" value="FAD/NAD(P)-binding domain"/>
    <property type="match status" value="2"/>
</dbReference>
<protein>
    <submittedName>
        <fullName evidence="2">FAD-dependent oxidoreductase</fullName>
    </submittedName>
</protein>
<dbReference type="STRING" id="1122207.MUS1_05745"/>
<dbReference type="SUPFAM" id="SSF51905">
    <property type="entry name" value="FAD/NAD(P)-binding domain"/>
    <property type="match status" value="1"/>
</dbReference>
<dbReference type="RefSeq" id="WP_084035630.1">
    <property type="nucleotide sequence ID" value="NZ_JAMB01000014.1"/>
</dbReference>
<dbReference type="GO" id="GO:0004497">
    <property type="term" value="F:monooxygenase activity"/>
    <property type="evidence" value="ECO:0007669"/>
    <property type="project" value="TreeGrafter"/>
</dbReference>
<name>X7E3T1_9GAMM</name>
<sequence>MSISIPKKEPLEMPNKTHYSVLIVGGGQAGLSMSACLKERSIDHLIFEKNTIMHSWKTQRWDSFTLVTPNWQCDLPNHPYDGDDPKGFMKRDEIIGYLDRFAEKVKPPVLEGVSVEKITKLENDHYLVVTTQGEFTAGQVVIASGGYLKPIIPRMAERIPETVLQMHSNQYKSSKQLPEGAVLVVGSGQSGAQIAEDLHIDGKKVFLATGNAPRVARQYRGKDVVEWLDDMGYYQKTVDEHPLREGVRDNTNHYVTGRDGGREIDLRKFALEGMELFGLMENYQDGQFIFKPNLSKNLESADDTYKNINARIDSYIEKNGLDAPTEAPYQPVWGPKEERENLDLAASGITSIVWCIGFTPDFSWLDLPIFNGMGAPVHHRGVTKEVGLYFIGLPWLHTWGSGRFSGVALDADYLAGHIQQFGNSLAEKETTHALSEVL</sequence>
<reference evidence="2 3" key="1">
    <citation type="submission" date="2014-01" db="EMBL/GenBank/DDBJ databases">
        <title>Marinomonas ushuaiensis DSM 15871 Genome Sequencing.</title>
        <authorList>
            <person name="Lai Q."/>
            <person name="Shao Z.S."/>
        </authorList>
    </citation>
    <scope>NUCLEOTIDE SEQUENCE [LARGE SCALE GENOMIC DNA]</scope>
    <source>
        <strain evidence="2 3">DSM 15871</strain>
    </source>
</reference>
<dbReference type="NCBIfam" id="TIGR04046">
    <property type="entry name" value="MSMEG_0569_nitr"/>
    <property type="match status" value="1"/>
</dbReference>
<keyword evidence="3" id="KW-1185">Reference proteome</keyword>
<comment type="caution">
    <text evidence="2">The sequence shown here is derived from an EMBL/GenBank/DDBJ whole genome shotgun (WGS) entry which is preliminary data.</text>
</comment>
<dbReference type="Pfam" id="PF13738">
    <property type="entry name" value="Pyr_redox_3"/>
    <property type="match status" value="1"/>
</dbReference>
<dbReference type="Proteomes" id="UP000054058">
    <property type="component" value="Unassembled WGS sequence"/>
</dbReference>
<dbReference type="AlphaFoldDB" id="X7E3T1"/>